<name>A0AAN8BTH5_9TELE</name>
<dbReference type="Proteomes" id="UP001335648">
    <property type="component" value="Unassembled WGS sequence"/>
</dbReference>
<evidence type="ECO:0000313" key="2">
    <source>
        <dbReference type="Proteomes" id="UP001335648"/>
    </source>
</evidence>
<dbReference type="EMBL" id="JAULUE010002056">
    <property type="protein sequence ID" value="KAK5890832.1"/>
    <property type="molecule type" value="Genomic_DNA"/>
</dbReference>
<accession>A0AAN8BTH5</accession>
<organism evidence="1 2">
    <name type="scientific">Champsocephalus esox</name>
    <name type="common">pike icefish</name>
    <dbReference type="NCBI Taxonomy" id="159716"/>
    <lineage>
        <taxon>Eukaryota</taxon>
        <taxon>Metazoa</taxon>
        <taxon>Chordata</taxon>
        <taxon>Craniata</taxon>
        <taxon>Vertebrata</taxon>
        <taxon>Euteleostomi</taxon>
        <taxon>Actinopterygii</taxon>
        <taxon>Neopterygii</taxon>
        <taxon>Teleostei</taxon>
        <taxon>Neoteleostei</taxon>
        <taxon>Acanthomorphata</taxon>
        <taxon>Eupercaria</taxon>
        <taxon>Perciformes</taxon>
        <taxon>Notothenioidei</taxon>
        <taxon>Channichthyidae</taxon>
        <taxon>Champsocephalus</taxon>
    </lineage>
</organism>
<reference evidence="1 2" key="1">
    <citation type="journal article" date="2023" name="Mol. Biol. Evol.">
        <title>Genomics of Secondarily Temperate Adaptation in the Only Non-Antarctic Icefish.</title>
        <authorList>
            <person name="Rivera-Colon A.G."/>
            <person name="Rayamajhi N."/>
            <person name="Minhas B.F."/>
            <person name="Madrigal G."/>
            <person name="Bilyk K.T."/>
            <person name="Yoon V."/>
            <person name="Hune M."/>
            <person name="Gregory S."/>
            <person name="Cheng C.H.C."/>
            <person name="Catchen J.M."/>
        </authorList>
    </citation>
    <scope>NUCLEOTIDE SEQUENCE [LARGE SCALE GENOMIC DNA]</scope>
    <source>
        <strain evidence="1">JC2023a</strain>
    </source>
</reference>
<protein>
    <submittedName>
        <fullName evidence="1">Uncharacterized protein</fullName>
    </submittedName>
</protein>
<dbReference type="AlphaFoldDB" id="A0AAN8BTH5"/>
<keyword evidence="2" id="KW-1185">Reference proteome</keyword>
<proteinExistence type="predicted"/>
<gene>
    <name evidence="1" type="ORF">CesoFtcFv8_014315</name>
</gene>
<evidence type="ECO:0000313" key="1">
    <source>
        <dbReference type="EMBL" id="KAK5890832.1"/>
    </source>
</evidence>
<sequence length="81" mass="9158">MEGNTRKQASPDFTENSMYRVQRKFGDAQSSHGILCPGEVQCGAGWNFFLQSIFSQRQRCSRRTCCGQTPFIMGCMSIHSE</sequence>
<comment type="caution">
    <text evidence="1">The sequence shown here is derived from an EMBL/GenBank/DDBJ whole genome shotgun (WGS) entry which is preliminary data.</text>
</comment>